<evidence type="ECO:0000256" key="6">
    <source>
        <dbReference type="ARBA" id="ARBA00030261"/>
    </source>
</evidence>
<evidence type="ECO:0000256" key="5">
    <source>
        <dbReference type="ARBA" id="ARBA00023313"/>
    </source>
</evidence>
<dbReference type="Pfam" id="PF05418">
    <property type="entry name" value="Apo-VLDL-II"/>
    <property type="match status" value="1"/>
</dbReference>
<comment type="similarity">
    <text evidence="2">Belongs to the apovitellenin family.</text>
</comment>
<dbReference type="GO" id="GO:0042627">
    <property type="term" value="C:chylomicron"/>
    <property type="evidence" value="ECO:0007669"/>
    <property type="project" value="InterPro"/>
</dbReference>
<keyword evidence="8" id="KW-1185">Reference proteome</keyword>
<accession>A0AAW1BK38</accession>
<name>A0AAW1BK38_CROAD</name>
<evidence type="ECO:0000256" key="1">
    <source>
        <dbReference type="ARBA" id="ARBA00003325"/>
    </source>
</evidence>
<comment type="function">
    <text evidence="1">Protein component of the very low density lipoprotein (VLDL) of egg-laying females. Potent lipoprotein lipase inhibitor, preventing the loss of triglycerides from VLDL on their way from the liver to the growing oocytes.</text>
</comment>
<organism evidence="7 8">
    <name type="scientific">Crotalus adamanteus</name>
    <name type="common">Eastern diamondback rattlesnake</name>
    <dbReference type="NCBI Taxonomy" id="8729"/>
    <lineage>
        <taxon>Eukaryota</taxon>
        <taxon>Metazoa</taxon>
        <taxon>Chordata</taxon>
        <taxon>Craniata</taxon>
        <taxon>Vertebrata</taxon>
        <taxon>Euteleostomi</taxon>
        <taxon>Lepidosauria</taxon>
        <taxon>Squamata</taxon>
        <taxon>Bifurcata</taxon>
        <taxon>Unidentata</taxon>
        <taxon>Episquamata</taxon>
        <taxon>Toxicofera</taxon>
        <taxon>Serpentes</taxon>
        <taxon>Colubroidea</taxon>
        <taxon>Viperidae</taxon>
        <taxon>Crotalinae</taxon>
        <taxon>Crotalus</taxon>
    </lineage>
</organism>
<dbReference type="EMBL" id="JAOTOJ010000004">
    <property type="protein sequence ID" value="KAK9402322.1"/>
    <property type="molecule type" value="Genomic_DNA"/>
</dbReference>
<evidence type="ECO:0000313" key="8">
    <source>
        <dbReference type="Proteomes" id="UP001474421"/>
    </source>
</evidence>
<dbReference type="GO" id="GO:0004857">
    <property type="term" value="F:enzyme inhibitor activity"/>
    <property type="evidence" value="ECO:0007669"/>
    <property type="project" value="InterPro"/>
</dbReference>
<dbReference type="AlphaFoldDB" id="A0AAW1BK38"/>
<reference evidence="7 8" key="1">
    <citation type="journal article" date="2024" name="Proc. Natl. Acad. Sci. U.S.A.">
        <title>The genetic regulatory architecture and epigenomic basis for age-related changes in rattlesnake venom.</title>
        <authorList>
            <person name="Hogan M.P."/>
            <person name="Holding M.L."/>
            <person name="Nystrom G.S."/>
            <person name="Colston T.J."/>
            <person name="Bartlett D.A."/>
            <person name="Mason A.J."/>
            <person name="Ellsworth S.A."/>
            <person name="Rautsaw R.M."/>
            <person name="Lawrence K.C."/>
            <person name="Strickland J.L."/>
            <person name="He B."/>
            <person name="Fraser P."/>
            <person name="Margres M.J."/>
            <person name="Gilbert D.M."/>
            <person name="Gibbs H.L."/>
            <person name="Parkinson C.L."/>
            <person name="Rokyta D.R."/>
        </authorList>
    </citation>
    <scope>NUCLEOTIDE SEQUENCE [LARGE SCALE GENOMIC DNA]</scope>
    <source>
        <strain evidence="7">DRR0105</strain>
    </source>
</reference>
<evidence type="ECO:0000256" key="4">
    <source>
        <dbReference type="ARBA" id="ARBA00022761"/>
    </source>
</evidence>
<comment type="caution">
    <text evidence="7">The sequence shown here is derived from an EMBL/GenBank/DDBJ whole genome shotgun (WGS) entry which is preliminary data.</text>
</comment>
<keyword evidence="4" id="KW-0758">Storage protein</keyword>
<gene>
    <name evidence="7" type="ORF">NXF25_010678</name>
</gene>
<sequence length="160" mass="18506">MHKPDVKQNKTSWCNYFGTERQLILQNQKKQQPVKRTLQNYLSTSTKTVIKTMLQLKPLSLVLILLLGHMMTETEAKAISKRHVRRDWLIIPDTIAFNIYSLVNEVSPKVAEYLFNAVQTPIILETRNFLIRETAKLNILAEQLGEKLSGLWKELTQSAQ</sequence>
<proteinExistence type="inferred from homology"/>
<dbReference type="GO" id="GO:0034361">
    <property type="term" value="C:very-low-density lipoprotein particle"/>
    <property type="evidence" value="ECO:0007669"/>
    <property type="project" value="UniProtKB-KW"/>
</dbReference>
<keyword evidence="5" id="KW-0850">VLDL</keyword>
<dbReference type="GO" id="GO:0006629">
    <property type="term" value="P:lipid metabolic process"/>
    <property type="evidence" value="ECO:0007669"/>
    <property type="project" value="InterPro"/>
</dbReference>
<evidence type="ECO:0000256" key="2">
    <source>
        <dbReference type="ARBA" id="ARBA00007385"/>
    </source>
</evidence>
<evidence type="ECO:0000313" key="7">
    <source>
        <dbReference type="EMBL" id="KAK9402322.1"/>
    </source>
</evidence>
<dbReference type="GO" id="GO:0045735">
    <property type="term" value="F:nutrient reservoir activity"/>
    <property type="evidence" value="ECO:0007669"/>
    <property type="project" value="UniProtKB-KW"/>
</dbReference>
<dbReference type="InterPro" id="IPR008404">
    <property type="entry name" value="Apo-VLDL-II"/>
</dbReference>
<dbReference type="Proteomes" id="UP001474421">
    <property type="component" value="Unassembled WGS sequence"/>
</dbReference>
<evidence type="ECO:0000256" key="3">
    <source>
        <dbReference type="ARBA" id="ARBA00018120"/>
    </source>
</evidence>
<protein>
    <recommendedName>
        <fullName evidence="3">Apovitellenin-1</fullName>
    </recommendedName>
    <alternativeName>
        <fullName evidence="6">Apovitellenin I</fullName>
    </alternativeName>
</protein>